<evidence type="ECO:0000313" key="13">
    <source>
        <dbReference type="EMBL" id="TBU33248.1"/>
    </source>
</evidence>
<evidence type="ECO:0000259" key="12">
    <source>
        <dbReference type="Pfam" id="PF09335"/>
    </source>
</evidence>
<comment type="function">
    <text evidence="1">Golgi membrane protein involved in vesicular trafficking and spindle migration.</text>
</comment>
<protein>
    <recommendedName>
        <fullName evidence="4">Golgi apparatus membrane protein TVP38</fullName>
    </recommendedName>
    <alternativeName>
        <fullName evidence="5">Golgi apparatus membrane protein tvp38</fullName>
    </alternativeName>
</protein>
<dbReference type="PANTHER" id="PTHR47549">
    <property type="entry name" value="GOLGI APPARATUS MEMBRANE PROTEIN TVP38-RELATED"/>
    <property type="match status" value="1"/>
</dbReference>
<keyword evidence="8" id="KW-0333">Golgi apparatus</keyword>
<evidence type="ECO:0000256" key="9">
    <source>
        <dbReference type="ARBA" id="ARBA00023136"/>
    </source>
</evidence>
<name>A0A4Q9N0D8_9APHY</name>
<evidence type="ECO:0000256" key="11">
    <source>
        <dbReference type="SAM" id="Phobius"/>
    </source>
</evidence>
<gene>
    <name evidence="13" type="ORF">BD311DRAFT_652970</name>
</gene>
<keyword evidence="7 11" id="KW-1133">Transmembrane helix</keyword>
<dbReference type="AlphaFoldDB" id="A0A4Q9N0D8"/>
<evidence type="ECO:0000256" key="5">
    <source>
        <dbReference type="ARBA" id="ARBA00020673"/>
    </source>
</evidence>
<accession>A0A4Q9N0D8</accession>
<feature type="domain" description="VTT" evidence="12">
    <location>
        <begin position="97"/>
        <end position="212"/>
    </location>
</feature>
<dbReference type="GO" id="GO:0000139">
    <property type="term" value="C:Golgi membrane"/>
    <property type="evidence" value="ECO:0007669"/>
    <property type="project" value="UniProtKB-SubCell"/>
</dbReference>
<evidence type="ECO:0000256" key="7">
    <source>
        <dbReference type="ARBA" id="ARBA00022989"/>
    </source>
</evidence>
<dbReference type="OrthoDB" id="166803at2759"/>
<keyword evidence="9 11" id="KW-0472">Membrane</keyword>
<feature type="region of interest" description="Disordered" evidence="10">
    <location>
        <begin position="281"/>
        <end position="303"/>
    </location>
</feature>
<evidence type="ECO:0000256" key="3">
    <source>
        <dbReference type="ARBA" id="ARBA00008640"/>
    </source>
</evidence>
<feature type="transmembrane region" description="Helical" evidence="11">
    <location>
        <begin position="115"/>
        <end position="135"/>
    </location>
</feature>
<keyword evidence="6 11" id="KW-0812">Transmembrane</keyword>
<evidence type="ECO:0000256" key="8">
    <source>
        <dbReference type="ARBA" id="ARBA00023034"/>
    </source>
</evidence>
<dbReference type="Pfam" id="PF09335">
    <property type="entry name" value="VTT_dom"/>
    <property type="match status" value="1"/>
</dbReference>
<evidence type="ECO:0000256" key="10">
    <source>
        <dbReference type="SAM" id="MobiDB-lite"/>
    </source>
</evidence>
<feature type="compositionally biased region" description="Basic and acidic residues" evidence="10">
    <location>
        <begin position="292"/>
        <end position="303"/>
    </location>
</feature>
<dbReference type="Proteomes" id="UP000292957">
    <property type="component" value="Unassembled WGS sequence"/>
</dbReference>
<sequence>MASEGRPSLPRLVFSKTKEYGAAALQRYRNLNTYQKLFVWGTICLYLSLATFFIVIGPDRIGQALYNFAQRISHFRFGWLILTAIFFVISFPPAVGHTTLITLCGYAYGMKGFPIAAGGSLLGSAFTFVVLRLLFRRRLRKWSESHETWKALETVIAAKGLPLIMLIRASPFPPWVYSNALFASIRPVALWQFFLATFVVFPKIAIFVFVGSRLADLSDGETRSHMDTTTKILNVSISVGGVVIAALASWIIYRLMKREILHLKGVPPEVDELAAEAIEEAEEGAPLLGPHSESRARYDDSSA</sequence>
<evidence type="ECO:0000256" key="4">
    <source>
        <dbReference type="ARBA" id="ARBA00013533"/>
    </source>
</evidence>
<reference evidence="13" key="1">
    <citation type="submission" date="2019-01" db="EMBL/GenBank/DDBJ databases">
        <title>Draft genome sequences of three monokaryotic isolates of the white-rot basidiomycete fungus Dichomitus squalens.</title>
        <authorList>
            <consortium name="DOE Joint Genome Institute"/>
            <person name="Lopez S.C."/>
            <person name="Andreopoulos B."/>
            <person name="Pangilinan J."/>
            <person name="Lipzen A."/>
            <person name="Riley R."/>
            <person name="Ahrendt S."/>
            <person name="Ng V."/>
            <person name="Barry K."/>
            <person name="Daum C."/>
            <person name="Grigoriev I.V."/>
            <person name="Hilden K.S."/>
            <person name="Makela M.R."/>
            <person name="de Vries R.P."/>
        </authorList>
    </citation>
    <scope>NUCLEOTIDE SEQUENCE [LARGE SCALE GENOMIC DNA]</scope>
    <source>
        <strain evidence="13">OM18370.1</strain>
    </source>
</reference>
<dbReference type="EMBL" id="ML143392">
    <property type="protein sequence ID" value="TBU33248.1"/>
    <property type="molecule type" value="Genomic_DNA"/>
</dbReference>
<feature type="transmembrane region" description="Helical" evidence="11">
    <location>
        <begin position="156"/>
        <end position="177"/>
    </location>
</feature>
<evidence type="ECO:0000256" key="1">
    <source>
        <dbReference type="ARBA" id="ARBA00002978"/>
    </source>
</evidence>
<dbReference type="InterPro" id="IPR032816">
    <property type="entry name" value="VTT_dom"/>
</dbReference>
<dbReference type="OMA" id="KWQALET"/>
<feature type="transmembrane region" description="Helical" evidence="11">
    <location>
        <begin position="77"/>
        <end position="95"/>
    </location>
</feature>
<organism evidence="13">
    <name type="scientific">Dichomitus squalens</name>
    <dbReference type="NCBI Taxonomy" id="114155"/>
    <lineage>
        <taxon>Eukaryota</taxon>
        <taxon>Fungi</taxon>
        <taxon>Dikarya</taxon>
        <taxon>Basidiomycota</taxon>
        <taxon>Agaricomycotina</taxon>
        <taxon>Agaricomycetes</taxon>
        <taxon>Polyporales</taxon>
        <taxon>Polyporaceae</taxon>
        <taxon>Dichomitus</taxon>
    </lineage>
</organism>
<evidence type="ECO:0000256" key="6">
    <source>
        <dbReference type="ARBA" id="ARBA00022692"/>
    </source>
</evidence>
<comment type="similarity">
    <text evidence="3">Belongs to the TVP38/TMEM64 family.</text>
</comment>
<comment type="subcellular location">
    <subcellularLocation>
        <location evidence="2">Golgi apparatus membrane</location>
        <topology evidence="2">Multi-pass membrane protein</topology>
    </subcellularLocation>
</comment>
<feature type="transmembrane region" description="Helical" evidence="11">
    <location>
        <begin position="189"/>
        <end position="211"/>
    </location>
</feature>
<proteinExistence type="inferred from homology"/>
<feature type="transmembrane region" description="Helical" evidence="11">
    <location>
        <begin position="37"/>
        <end position="56"/>
    </location>
</feature>
<evidence type="ECO:0000256" key="2">
    <source>
        <dbReference type="ARBA" id="ARBA00004653"/>
    </source>
</evidence>
<feature type="transmembrane region" description="Helical" evidence="11">
    <location>
        <begin position="232"/>
        <end position="253"/>
    </location>
</feature>
<dbReference type="InterPro" id="IPR051076">
    <property type="entry name" value="Golgi_membrane_TVP38/TMEM64"/>
</dbReference>